<protein>
    <submittedName>
        <fullName evidence="6">Uncharacterized protein</fullName>
    </submittedName>
</protein>
<feature type="non-terminal residue" evidence="6">
    <location>
        <position position="1"/>
    </location>
</feature>
<evidence type="ECO:0000256" key="4">
    <source>
        <dbReference type="ARBA" id="ARBA00022723"/>
    </source>
</evidence>
<dbReference type="PANTHER" id="PTHR43600">
    <property type="entry name" value="COENZYME F420 HYDROGENASE, SUBUNIT ALPHA"/>
    <property type="match status" value="1"/>
</dbReference>
<reference evidence="6" key="1">
    <citation type="journal article" date="2014" name="Front. Microbiol.">
        <title>High frequency of phylogenetically diverse reductive dehalogenase-homologous genes in deep subseafloor sedimentary metagenomes.</title>
        <authorList>
            <person name="Kawai M."/>
            <person name="Futagami T."/>
            <person name="Toyoda A."/>
            <person name="Takaki Y."/>
            <person name="Nishi S."/>
            <person name="Hori S."/>
            <person name="Arai W."/>
            <person name="Tsubouchi T."/>
            <person name="Morono Y."/>
            <person name="Uchiyama I."/>
            <person name="Ito T."/>
            <person name="Fujiyama A."/>
            <person name="Inagaki F."/>
            <person name="Takami H."/>
        </authorList>
    </citation>
    <scope>NUCLEOTIDE SEQUENCE</scope>
    <source>
        <strain evidence="6">Expedition CK06-06</strain>
    </source>
</reference>
<dbReference type="GO" id="GO:0016491">
    <property type="term" value="F:oxidoreductase activity"/>
    <property type="evidence" value="ECO:0007669"/>
    <property type="project" value="UniProtKB-KW"/>
</dbReference>
<dbReference type="SUPFAM" id="SSF56762">
    <property type="entry name" value="HydB/Nqo4-like"/>
    <property type="match status" value="1"/>
</dbReference>
<sequence>AFVFEDHNLHFYFLGGPDFIVGPDAPAAERNILGVIGKVGLEIGKKVIDIRKRTRNIIQTMGGRVIHPVHCLPGGVSKPMTKEMQEEFKKTAEDSIEFAKFSLQAFADIVLANKTYVDLIVGDIYKHKTYYMGLVDDNNKVNFYDGWIRVVDQEGKEFAKFKVHDYLEHIAEGVESWTYIKFPYLKKVGWKGFVDGKDSGVYRVAPLGRLNASDGMATPLAQEHYEKFYETLGGKPAHNTLATHWARLIEALQAAEAMVQLINDPEILDPNIRNMDFQIPK</sequence>
<evidence type="ECO:0000256" key="5">
    <source>
        <dbReference type="ARBA" id="ARBA00023002"/>
    </source>
</evidence>
<dbReference type="PANTHER" id="PTHR43600:SF2">
    <property type="entry name" value="F420-NON-REDUCING HYDROGENASE VHU SUBUNIT A"/>
    <property type="match status" value="1"/>
</dbReference>
<evidence type="ECO:0000256" key="3">
    <source>
        <dbReference type="ARBA" id="ARBA00022596"/>
    </source>
</evidence>
<dbReference type="Gene3D" id="1.10.645.10">
    <property type="entry name" value="Cytochrome-c3 Hydrogenase, chain B"/>
    <property type="match status" value="1"/>
</dbReference>
<accession>X1NHR0</accession>
<comment type="caution">
    <text evidence="6">The sequence shown here is derived from an EMBL/GenBank/DDBJ whole genome shotgun (WGS) entry which is preliminary data.</text>
</comment>
<dbReference type="InterPro" id="IPR029014">
    <property type="entry name" value="NiFe-Hase_large"/>
</dbReference>
<feature type="non-terminal residue" evidence="6">
    <location>
        <position position="281"/>
    </location>
</feature>
<evidence type="ECO:0000313" key="6">
    <source>
        <dbReference type="EMBL" id="GAI18214.1"/>
    </source>
</evidence>
<keyword evidence="5" id="KW-0560">Oxidoreductase</keyword>
<keyword evidence="3" id="KW-0533">Nickel</keyword>
<comment type="similarity">
    <text evidence="2">Belongs to the [NiFe]/[NiFeSe] hydrogenase large subunit family.</text>
</comment>
<organism evidence="6">
    <name type="scientific">marine sediment metagenome</name>
    <dbReference type="NCBI Taxonomy" id="412755"/>
    <lineage>
        <taxon>unclassified sequences</taxon>
        <taxon>metagenomes</taxon>
        <taxon>ecological metagenomes</taxon>
    </lineage>
</organism>
<dbReference type="AlphaFoldDB" id="X1NHR0"/>
<evidence type="ECO:0000256" key="1">
    <source>
        <dbReference type="ARBA" id="ARBA00001967"/>
    </source>
</evidence>
<evidence type="ECO:0000256" key="2">
    <source>
        <dbReference type="ARBA" id="ARBA00009292"/>
    </source>
</evidence>
<dbReference type="GO" id="GO:0046872">
    <property type="term" value="F:metal ion binding"/>
    <property type="evidence" value="ECO:0007669"/>
    <property type="project" value="UniProtKB-KW"/>
</dbReference>
<dbReference type="EMBL" id="BARV01004517">
    <property type="protein sequence ID" value="GAI18214.1"/>
    <property type="molecule type" value="Genomic_DNA"/>
</dbReference>
<name>X1NHR0_9ZZZZ</name>
<proteinExistence type="inferred from homology"/>
<keyword evidence="4" id="KW-0479">Metal-binding</keyword>
<gene>
    <name evidence="6" type="ORF">S06H3_09976</name>
</gene>
<comment type="cofactor">
    <cofactor evidence="1">
        <name>Ni(2+)</name>
        <dbReference type="ChEBI" id="CHEBI:49786"/>
    </cofactor>
</comment>